<evidence type="ECO:0000313" key="2">
    <source>
        <dbReference type="Proteomes" id="UP000821865"/>
    </source>
</evidence>
<protein>
    <submittedName>
        <fullName evidence="1">Uncharacterized protein</fullName>
    </submittedName>
</protein>
<organism evidence="1 2">
    <name type="scientific">Dermacentor silvarum</name>
    <name type="common">Tick</name>
    <dbReference type="NCBI Taxonomy" id="543639"/>
    <lineage>
        <taxon>Eukaryota</taxon>
        <taxon>Metazoa</taxon>
        <taxon>Ecdysozoa</taxon>
        <taxon>Arthropoda</taxon>
        <taxon>Chelicerata</taxon>
        <taxon>Arachnida</taxon>
        <taxon>Acari</taxon>
        <taxon>Parasitiformes</taxon>
        <taxon>Ixodida</taxon>
        <taxon>Ixodoidea</taxon>
        <taxon>Ixodidae</taxon>
        <taxon>Rhipicephalinae</taxon>
        <taxon>Dermacentor</taxon>
    </lineage>
</organism>
<gene>
    <name evidence="1" type="ORF">HPB49_006000</name>
</gene>
<proteinExistence type="predicted"/>
<reference evidence="1" key="1">
    <citation type="submission" date="2020-05" db="EMBL/GenBank/DDBJ databases">
        <title>Large-scale comparative analyses of tick genomes elucidate their genetic diversity and vector capacities.</title>
        <authorList>
            <person name="Jia N."/>
            <person name="Wang J."/>
            <person name="Shi W."/>
            <person name="Du L."/>
            <person name="Sun Y."/>
            <person name="Zhan W."/>
            <person name="Jiang J."/>
            <person name="Wang Q."/>
            <person name="Zhang B."/>
            <person name="Ji P."/>
            <person name="Sakyi L.B."/>
            <person name="Cui X."/>
            <person name="Yuan T."/>
            <person name="Jiang B."/>
            <person name="Yang W."/>
            <person name="Lam T.T.-Y."/>
            <person name="Chang Q."/>
            <person name="Ding S."/>
            <person name="Wang X."/>
            <person name="Zhu J."/>
            <person name="Ruan X."/>
            <person name="Zhao L."/>
            <person name="Wei J."/>
            <person name="Que T."/>
            <person name="Du C."/>
            <person name="Cheng J."/>
            <person name="Dai P."/>
            <person name="Han X."/>
            <person name="Huang E."/>
            <person name="Gao Y."/>
            <person name="Liu J."/>
            <person name="Shao H."/>
            <person name="Ye R."/>
            <person name="Li L."/>
            <person name="Wei W."/>
            <person name="Wang X."/>
            <person name="Wang C."/>
            <person name="Yang T."/>
            <person name="Huo Q."/>
            <person name="Li W."/>
            <person name="Guo W."/>
            <person name="Chen H."/>
            <person name="Zhou L."/>
            <person name="Ni X."/>
            <person name="Tian J."/>
            <person name="Zhou Y."/>
            <person name="Sheng Y."/>
            <person name="Liu T."/>
            <person name="Pan Y."/>
            <person name="Xia L."/>
            <person name="Li J."/>
            <person name="Zhao F."/>
            <person name="Cao W."/>
        </authorList>
    </citation>
    <scope>NUCLEOTIDE SEQUENCE</scope>
    <source>
        <strain evidence="1">Dsil-2018</strain>
    </source>
</reference>
<name>A0ACB8DB71_DERSI</name>
<comment type="caution">
    <text evidence="1">The sequence shown here is derived from an EMBL/GenBank/DDBJ whole genome shotgun (WGS) entry which is preliminary data.</text>
</comment>
<sequence>MYAHKRNKSSATDAEKAIRRKKAQIAHRHASSAREITSPEPEDASFATKNKGNLLPHLHHPRRMMDTSQEASPLQPHAALEREVEAGQAPSRPCPEASPKTGQNR</sequence>
<accession>A0ACB8DB71</accession>
<evidence type="ECO:0000313" key="1">
    <source>
        <dbReference type="EMBL" id="KAH7965290.1"/>
    </source>
</evidence>
<dbReference type="EMBL" id="CM023471">
    <property type="protein sequence ID" value="KAH7965290.1"/>
    <property type="molecule type" value="Genomic_DNA"/>
</dbReference>
<keyword evidence="2" id="KW-1185">Reference proteome</keyword>
<dbReference type="Proteomes" id="UP000821865">
    <property type="component" value="Chromosome 2"/>
</dbReference>